<evidence type="ECO:0000313" key="5">
    <source>
        <dbReference type="Proteomes" id="UP000531463"/>
    </source>
</evidence>
<evidence type="ECO:0000313" key="3">
    <source>
        <dbReference type="EMBL" id="EFM0518544.1"/>
    </source>
</evidence>
<protein>
    <submittedName>
        <fullName evidence="1">Uncharacterized protein</fullName>
    </submittedName>
</protein>
<dbReference type="Proteomes" id="UP000531463">
    <property type="component" value="Unassembled WGS sequence"/>
</dbReference>
<dbReference type="Proteomes" id="UP000528504">
    <property type="component" value="Unassembled WGS sequence"/>
</dbReference>
<gene>
    <name evidence="3" type="ORF">CF22_004649</name>
    <name evidence="2" type="ORF">GAI89_24650</name>
    <name evidence="1" type="ORF">p634-1_00236</name>
</gene>
<proteinExistence type="predicted"/>
<dbReference type="EMBL" id="AATJQG010000039">
    <property type="protein sequence ID" value="EFM0518544.1"/>
    <property type="molecule type" value="Genomic_DNA"/>
</dbReference>
<keyword evidence="1" id="KW-0614">Plasmid</keyword>
<reference evidence="3 4" key="2">
    <citation type="submission" date="2018-08" db="EMBL/GenBank/DDBJ databases">
        <authorList>
            <consortium name="GenomeTrakr network: Whole genome sequencing for foodborne pathogen traceback"/>
        </authorList>
    </citation>
    <scope>NUCLEOTIDE SEQUENCE [LARGE SCALE GENOMIC DNA]</scope>
    <source>
        <strain evidence="3 4">AZ-TG60901</strain>
    </source>
</reference>
<dbReference type="EMBL" id="MG692624">
    <property type="protein sequence ID" value="AVR61859.1"/>
    <property type="molecule type" value="Genomic_DNA"/>
</dbReference>
<evidence type="ECO:0000313" key="4">
    <source>
        <dbReference type="Proteomes" id="UP000528504"/>
    </source>
</evidence>
<name>A0A2R4AB38_ECOLX</name>
<evidence type="ECO:0000313" key="2">
    <source>
        <dbReference type="EMBL" id="EFH6097781.1"/>
    </source>
</evidence>
<sequence length="57" mass="6799">MTHDEAERLSDTYRRRGKKVLVVRSDFLGDGYCVYVHLPESERTPKPSRTYQQKIWV</sequence>
<dbReference type="EMBL" id="AASWKH010000039">
    <property type="protein sequence ID" value="EFH6097781.1"/>
    <property type="molecule type" value="Genomic_DNA"/>
</dbReference>
<reference evidence="2 5" key="3">
    <citation type="submission" date="2019-12" db="EMBL/GenBank/DDBJ databases">
        <authorList>
            <consortium name="NARMS: The National Antimicrobial Resistance Monitoring System"/>
        </authorList>
    </citation>
    <scope>NUCLEOTIDE SEQUENCE [LARGE SCALE GENOMIC DNA]</scope>
    <source>
        <strain evidence="2 5">CVM N19EC0510</strain>
    </source>
</reference>
<accession>A0A2R4AB38</accession>
<organism evidence="1">
    <name type="scientific">Escherichia coli</name>
    <dbReference type="NCBI Taxonomy" id="562"/>
    <lineage>
        <taxon>Bacteria</taxon>
        <taxon>Pseudomonadati</taxon>
        <taxon>Pseudomonadota</taxon>
        <taxon>Gammaproteobacteria</taxon>
        <taxon>Enterobacterales</taxon>
        <taxon>Enterobacteriaceae</taxon>
        <taxon>Escherichia</taxon>
    </lineage>
</organism>
<evidence type="ECO:0000313" key="1">
    <source>
        <dbReference type="EMBL" id="AVR61859.1"/>
    </source>
</evidence>
<dbReference type="AlphaFoldDB" id="A0A2R4AB38"/>
<dbReference type="RefSeq" id="WP_153275786.1">
    <property type="nucleotide sequence ID" value="NZ_BFHD01000084.1"/>
</dbReference>
<reference evidence="1" key="1">
    <citation type="journal article" date="2018" name="Vet. Microbiol.">
        <title>Longitudinal study of Escherichia coli plasmid resistance to extended-spectrum cephalosporins in free-range broilers.</title>
        <authorList>
            <person name="Baron S."/>
            <person name="Le Devendec L."/>
            <person name="Touzain F."/>
            <person name="Jouy E."/>
            <person name="Lucas P."/>
            <person name="de Boisseson C."/>
            <person name="Larvor E."/>
            <person name="Kempf I."/>
        </authorList>
    </citation>
    <scope>NUCLEOTIDE SEQUENCE</scope>
    <source>
        <strain evidence="1">634-1</strain>
        <plasmid evidence="1">p634-1</plasmid>
    </source>
</reference>
<geneLocation type="plasmid" evidence="1">
    <name>p634-1</name>
</geneLocation>